<evidence type="ECO:0000313" key="2">
    <source>
        <dbReference type="Proteomes" id="UP001589575"/>
    </source>
</evidence>
<keyword evidence="2" id="KW-1185">Reference proteome</keyword>
<organism evidence="1 2">
    <name type="scientific">Citricoccus parietis</name>
    <dbReference type="NCBI Taxonomy" id="592307"/>
    <lineage>
        <taxon>Bacteria</taxon>
        <taxon>Bacillati</taxon>
        <taxon>Actinomycetota</taxon>
        <taxon>Actinomycetes</taxon>
        <taxon>Micrococcales</taxon>
        <taxon>Micrococcaceae</taxon>
        <taxon>Citricoccus</taxon>
    </lineage>
</organism>
<dbReference type="EMBL" id="JBHMFI010000001">
    <property type="protein sequence ID" value="MFB9073674.1"/>
    <property type="molecule type" value="Genomic_DNA"/>
</dbReference>
<comment type="caution">
    <text evidence="1">The sequence shown here is derived from an EMBL/GenBank/DDBJ whole genome shotgun (WGS) entry which is preliminary data.</text>
</comment>
<gene>
    <name evidence="1" type="ORF">ACFFX0_21710</name>
</gene>
<accession>A0ABV5G441</accession>
<proteinExistence type="predicted"/>
<dbReference type="Proteomes" id="UP001589575">
    <property type="component" value="Unassembled WGS sequence"/>
</dbReference>
<reference evidence="1 2" key="1">
    <citation type="submission" date="2024-09" db="EMBL/GenBank/DDBJ databases">
        <authorList>
            <person name="Sun Q."/>
            <person name="Mori K."/>
        </authorList>
    </citation>
    <scope>NUCLEOTIDE SEQUENCE [LARGE SCALE GENOMIC DNA]</scope>
    <source>
        <strain evidence="1 2">CCM 7609</strain>
    </source>
</reference>
<sequence>MLFEGPGRQDHRGVLPGGPVAVGVGVQVGQTRGLGWGCGRGSGRAGHFFGVLSVVP</sequence>
<protein>
    <submittedName>
        <fullName evidence="1">Uncharacterized protein</fullName>
    </submittedName>
</protein>
<name>A0ABV5G441_9MICC</name>
<evidence type="ECO:0000313" key="1">
    <source>
        <dbReference type="EMBL" id="MFB9073674.1"/>
    </source>
</evidence>